<dbReference type="InterPro" id="IPR002372">
    <property type="entry name" value="PQQ_rpt_dom"/>
</dbReference>
<dbReference type="EMBL" id="ADVG01000004">
    <property type="protein sequence ID" value="EFH82971.1"/>
    <property type="molecule type" value="Genomic_DNA"/>
</dbReference>
<accession>D6U3I1</accession>
<dbReference type="InterPro" id="IPR011047">
    <property type="entry name" value="Quinoprotein_ADH-like_sf"/>
</dbReference>
<keyword evidence="10" id="KW-1185">Reference proteome</keyword>
<evidence type="ECO:0000256" key="4">
    <source>
        <dbReference type="ARBA" id="ARBA00022692"/>
    </source>
</evidence>
<evidence type="ECO:0000256" key="3">
    <source>
        <dbReference type="ARBA" id="ARBA00022475"/>
    </source>
</evidence>
<evidence type="ECO:0000313" key="10">
    <source>
        <dbReference type="Proteomes" id="UP000004508"/>
    </source>
</evidence>
<sequence length="677" mass="74128">MVVYERSHMKRLSSLQAWLKSFAAKLTLGFALLLLFSNIGMAFFLHQQTGGRQFLAAHLGQSNNAVLVTPVNAQQVLVGTLANEVRLEQNGRTIQHMQFPDLIGGLAVSMQTGAPHFYVGTADGNITELDANFQQVSVQHVDGRIVALQSAPGEGFLVGYGSGAYSSNYHVAYYNAKAKTPVFISSPGSHAISALYVRGNSVAYGTAKSEVTMLDAATGKVRWATTLAQPISRLLVLADNRVLAGDNAGNVTLIDTQGHAVWQLAASNYAIRSLVFDEQRGYFLIGDAQGALFVLDTDGNIQTTQNVAGDDVQEVLPAAGNTYLLIPRNGPWQTVDPTAVPAIVLGDTLKPYWITFNALCGLCLVISFILATSSLRNSSRATLMLIKKKRIAYLFTLPAIALIIVFCYYPILTALYYSLTNFSLQNVTQFVGLQNYGNILFNDIYFRTGLLNMVLIVIANILKTITFPLLAAELVFWVRNNVHRYIFRTLFVLPSVVPGLVLTFMWRMVYDPNTGLLNQLLGSLGLAQFQHAWLGDERTALGSIISVGFPFISAFAFLVYMGGLLNINAEMYDAAQVDGANWLDRFLKIDLPFLMPQFRILFFFVIAGTVQGFVDIFVMTAGGPGTATYVPALQMYLNIADGHFGYASAIGIILFIMIVIPTVFVLLFKRQSTEEVA</sequence>
<dbReference type="Gene3D" id="2.130.10.10">
    <property type="entry name" value="YVTN repeat-like/Quinoprotein amine dehydrogenase"/>
    <property type="match status" value="1"/>
</dbReference>
<dbReference type="SUPFAM" id="SSF50998">
    <property type="entry name" value="Quinoprotein alcohol dehydrogenase-like"/>
    <property type="match status" value="1"/>
</dbReference>
<keyword evidence="4 7" id="KW-0812">Transmembrane</keyword>
<keyword evidence="2 7" id="KW-0813">Transport</keyword>
<keyword evidence="5 7" id="KW-1133">Transmembrane helix</keyword>
<evidence type="ECO:0000256" key="6">
    <source>
        <dbReference type="ARBA" id="ARBA00023136"/>
    </source>
</evidence>
<dbReference type="SUPFAM" id="SSF161098">
    <property type="entry name" value="MetI-like"/>
    <property type="match status" value="1"/>
</dbReference>
<protein>
    <submittedName>
        <fullName evidence="9">Binding-protein-dependent transport systems inner membrane component</fullName>
    </submittedName>
</protein>
<feature type="transmembrane region" description="Helical" evidence="7">
    <location>
        <begin position="352"/>
        <end position="371"/>
    </location>
</feature>
<feature type="transmembrane region" description="Helical" evidence="7">
    <location>
        <begin position="643"/>
        <end position="668"/>
    </location>
</feature>
<feature type="transmembrane region" description="Helical" evidence="7">
    <location>
        <begin position="450"/>
        <end position="478"/>
    </location>
</feature>
<dbReference type="InParanoid" id="D6U3I1"/>
<evidence type="ECO:0000256" key="2">
    <source>
        <dbReference type="ARBA" id="ARBA00022448"/>
    </source>
</evidence>
<name>D6U3I1_KTERA</name>
<dbReference type="InterPro" id="IPR051393">
    <property type="entry name" value="ABC_transporter_permease"/>
</dbReference>
<evidence type="ECO:0000313" key="9">
    <source>
        <dbReference type="EMBL" id="EFH82971.1"/>
    </source>
</evidence>
<dbReference type="STRING" id="485913.Krac_3871"/>
<dbReference type="PANTHER" id="PTHR30193:SF37">
    <property type="entry name" value="INNER MEMBRANE ABC TRANSPORTER PERMEASE PROTEIN YCJO"/>
    <property type="match status" value="1"/>
</dbReference>
<dbReference type="eggNOG" id="COG1175">
    <property type="taxonomic scope" value="Bacteria"/>
</dbReference>
<feature type="transmembrane region" description="Helical" evidence="7">
    <location>
        <begin position="485"/>
        <end position="506"/>
    </location>
</feature>
<dbReference type="SMART" id="SM00564">
    <property type="entry name" value="PQQ"/>
    <property type="match status" value="3"/>
</dbReference>
<evidence type="ECO:0000256" key="7">
    <source>
        <dbReference type="RuleBase" id="RU363032"/>
    </source>
</evidence>
<organism evidence="9 10">
    <name type="scientific">Ktedonobacter racemifer DSM 44963</name>
    <dbReference type="NCBI Taxonomy" id="485913"/>
    <lineage>
        <taxon>Bacteria</taxon>
        <taxon>Bacillati</taxon>
        <taxon>Chloroflexota</taxon>
        <taxon>Ktedonobacteria</taxon>
        <taxon>Ktedonobacterales</taxon>
        <taxon>Ktedonobacteraceae</taxon>
        <taxon>Ktedonobacter</taxon>
    </lineage>
</organism>
<dbReference type="PROSITE" id="PS50928">
    <property type="entry name" value="ABC_TM1"/>
    <property type="match status" value="1"/>
</dbReference>
<feature type="transmembrane region" description="Helical" evidence="7">
    <location>
        <begin position="540"/>
        <end position="561"/>
    </location>
</feature>
<dbReference type="InterPro" id="IPR000515">
    <property type="entry name" value="MetI-like"/>
</dbReference>
<proteinExistence type="inferred from homology"/>
<keyword evidence="3" id="KW-1003">Cell membrane</keyword>
<dbReference type="Proteomes" id="UP000004508">
    <property type="component" value="Unassembled WGS sequence"/>
</dbReference>
<dbReference type="Pfam" id="PF00528">
    <property type="entry name" value="BPD_transp_1"/>
    <property type="match status" value="1"/>
</dbReference>
<feature type="transmembrane region" description="Helical" evidence="7">
    <location>
        <begin position="391"/>
        <end position="411"/>
    </location>
</feature>
<feature type="domain" description="ABC transmembrane type-1" evidence="8">
    <location>
        <begin position="450"/>
        <end position="665"/>
    </location>
</feature>
<dbReference type="InterPro" id="IPR018391">
    <property type="entry name" value="PQQ_b-propeller_rpt"/>
</dbReference>
<comment type="subcellular location">
    <subcellularLocation>
        <location evidence="1 7">Cell membrane</location>
        <topology evidence="1 7">Multi-pass membrane protein</topology>
    </subcellularLocation>
</comment>
<gene>
    <name evidence="9" type="ORF">Krac_3871</name>
</gene>
<dbReference type="PANTHER" id="PTHR30193">
    <property type="entry name" value="ABC TRANSPORTER PERMEASE PROTEIN"/>
    <property type="match status" value="1"/>
</dbReference>
<dbReference type="SUPFAM" id="SSF160964">
    <property type="entry name" value="MalF N-terminal region-like"/>
    <property type="match status" value="1"/>
</dbReference>
<keyword evidence="6 7" id="KW-0472">Membrane</keyword>
<dbReference type="CDD" id="cd06261">
    <property type="entry name" value="TM_PBP2"/>
    <property type="match status" value="1"/>
</dbReference>
<dbReference type="Pfam" id="PF13360">
    <property type="entry name" value="PQQ_2"/>
    <property type="match status" value="1"/>
</dbReference>
<dbReference type="GO" id="GO:0055085">
    <property type="term" value="P:transmembrane transport"/>
    <property type="evidence" value="ECO:0007669"/>
    <property type="project" value="InterPro"/>
</dbReference>
<feature type="transmembrane region" description="Helical" evidence="7">
    <location>
        <begin position="600"/>
        <end position="623"/>
    </location>
</feature>
<dbReference type="InterPro" id="IPR035906">
    <property type="entry name" value="MetI-like_sf"/>
</dbReference>
<evidence type="ECO:0000259" key="8">
    <source>
        <dbReference type="PROSITE" id="PS50928"/>
    </source>
</evidence>
<dbReference type="InterPro" id="IPR015943">
    <property type="entry name" value="WD40/YVTN_repeat-like_dom_sf"/>
</dbReference>
<dbReference type="OrthoDB" id="9783627at2"/>
<evidence type="ECO:0000256" key="5">
    <source>
        <dbReference type="ARBA" id="ARBA00022989"/>
    </source>
</evidence>
<reference evidence="9 10" key="1">
    <citation type="journal article" date="2011" name="Stand. Genomic Sci.">
        <title>Non-contiguous finished genome sequence and contextual data of the filamentous soil bacterium Ktedonobacter racemifer type strain (SOSP1-21).</title>
        <authorList>
            <person name="Chang Y.J."/>
            <person name="Land M."/>
            <person name="Hauser L."/>
            <person name="Chertkov O."/>
            <person name="Del Rio T.G."/>
            <person name="Nolan M."/>
            <person name="Copeland A."/>
            <person name="Tice H."/>
            <person name="Cheng J.F."/>
            <person name="Lucas S."/>
            <person name="Han C."/>
            <person name="Goodwin L."/>
            <person name="Pitluck S."/>
            <person name="Ivanova N."/>
            <person name="Ovchinikova G."/>
            <person name="Pati A."/>
            <person name="Chen A."/>
            <person name="Palaniappan K."/>
            <person name="Mavromatis K."/>
            <person name="Liolios K."/>
            <person name="Brettin T."/>
            <person name="Fiebig A."/>
            <person name="Rohde M."/>
            <person name="Abt B."/>
            <person name="Goker M."/>
            <person name="Detter J.C."/>
            <person name="Woyke T."/>
            <person name="Bristow J."/>
            <person name="Eisen J.A."/>
            <person name="Markowitz V."/>
            <person name="Hugenholtz P."/>
            <person name="Kyrpides N.C."/>
            <person name="Klenk H.P."/>
            <person name="Lapidus A."/>
        </authorList>
    </citation>
    <scope>NUCLEOTIDE SEQUENCE [LARGE SCALE GENOMIC DNA]</scope>
    <source>
        <strain evidence="10">DSM 44963</strain>
    </source>
</reference>
<comment type="caution">
    <text evidence="9">The sequence shown here is derived from an EMBL/GenBank/DDBJ whole genome shotgun (WGS) entry which is preliminary data.</text>
</comment>
<evidence type="ECO:0000256" key="1">
    <source>
        <dbReference type="ARBA" id="ARBA00004651"/>
    </source>
</evidence>
<dbReference type="Gene3D" id="1.10.3720.10">
    <property type="entry name" value="MetI-like"/>
    <property type="match status" value="1"/>
</dbReference>
<comment type="similarity">
    <text evidence="7">Belongs to the binding-protein-dependent transport system permease family.</text>
</comment>
<dbReference type="AlphaFoldDB" id="D6U3I1"/>
<dbReference type="GO" id="GO:0005886">
    <property type="term" value="C:plasma membrane"/>
    <property type="evidence" value="ECO:0007669"/>
    <property type="project" value="UniProtKB-SubCell"/>
</dbReference>